<reference evidence="10 12" key="2">
    <citation type="submission" date="2018-06" db="EMBL/GenBank/DDBJ databases">
        <authorList>
            <consortium name="IHU Genomes"/>
        </authorList>
    </citation>
    <scope>NUCLEOTIDE SEQUENCE [LARGE SCALE GENOMIC DNA]</scope>
    <source>
        <strain evidence="10 12">NEC25</strain>
    </source>
</reference>
<evidence type="ECO:0000313" key="12">
    <source>
        <dbReference type="Proteomes" id="UP000431451"/>
    </source>
</evidence>
<dbReference type="GO" id="GO:0004151">
    <property type="term" value="F:dihydroorotase activity"/>
    <property type="evidence" value="ECO:0007669"/>
    <property type="project" value="UniProtKB-UniRule"/>
</dbReference>
<evidence type="ECO:0000256" key="4">
    <source>
        <dbReference type="ARBA" id="ARBA00022801"/>
    </source>
</evidence>
<comment type="similarity">
    <text evidence="2 6">Belongs to the metallo-dependent hydrolases superfamily. DHOase family. Class I DHOase subfamily.</text>
</comment>
<feature type="binding site" evidence="6">
    <location>
        <position position="60"/>
    </location>
    <ligand>
        <name>Zn(2+)</name>
        <dbReference type="ChEBI" id="CHEBI:29105"/>
        <label>1</label>
    </ligand>
</feature>
<dbReference type="GO" id="GO:0008270">
    <property type="term" value="F:zinc ion binding"/>
    <property type="evidence" value="ECO:0007669"/>
    <property type="project" value="UniProtKB-UniRule"/>
</dbReference>
<evidence type="ECO:0000259" key="7">
    <source>
        <dbReference type="Pfam" id="PF01979"/>
    </source>
</evidence>
<dbReference type="EMBL" id="CAKJVE010000004">
    <property type="protein sequence ID" value="CAG9706036.1"/>
    <property type="molecule type" value="Genomic_DNA"/>
</dbReference>
<comment type="catalytic activity">
    <reaction evidence="6">
        <text>(S)-dihydroorotate + H2O = N-carbamoyl-L-aspartate + H(+)</text>
        <dbReference type="Rhea" id="RHEA:24296"/>
        <dbReference type="ChEBI" id="CHEBI:15377"/>
        <dbReference type="ChEBI" id="CHEBI:15378"/>
        <dbReference type="ChEBI" id="CHEBI:30864"/>
        <dbReference type="ChEBI" id="CHEBI:32814"/>
        <dbReference type="EC" id="3.5.2.3"/>
    </reaction>
</comment>
<dbReference type="InterPro" id="IPR050138">
    <property type="entry name" value="DHOase/Allantoinase_Hydrolase"/>
</dbReference>
<evidence type="ECO:0000313" key="8">
    <source>
        <dbReference type="EMBL" id="CAG9706036.1"/>
    </source>
</evidence>
<dbReference type="Proteomes" id="UP000789738">
    <property type="component" value="Unassembled WGS sequence"/>
</dbReference>
<organism evidence="9 11">
    <name type="scientific">Clostridium neonatale</name>
    <dbReference type="NCBI Taxonomy" id="137838"/>
    <lineage>
        <taxon>Bacteria</taxon>
        <taxon>Bacillati</taxon>
        <taxon>Bacillota</taxon>
        <taxon>Clostridia</taxon>
        <taxon>Eubacteriales</taxon>
        <taxon>Clostridiaceae</taxon>
        <taxon>Clostridium</taxon>
    </lineage>
</organism>
<dbReference type="Gene3D" id="3.20.20.140">
    <property type="entry name" value="Metal-dependent hydrolases"/>
    <property type="match status" value="1"/>
</dbReference>
<dbReference type="InterPro" id="IPR006680">
    <property type="entry name" value="Amidohydro-rel"/>
</dbReference>
<evidence type="ECO:0000313" key="9">
    <source>
        <dbReference type="EMBL" id="PEG31964.1"/>
    </source>
</evidence>
<feature type="binding site" evidence="6">
    <location>
        <position position="151"/>
    </location>
    <ligand>
        <name>Zn(2+)</name>
        <dbReference type="ChEBI" id="CHEBI:29105"/>
        <label>2</label>
    </ligand>
</feature>
<dbReference type="STRING" id="137838.GCA_001458595_03425"/>
<feature type="binding site" evidence="6">
    <location>
        <begin position="60"/>
        <end position="62"/>
    </location>
    <ligand>
        <name>substrate</name>
    </ligand>
</feature>
<dbReference type="CDD" id="cd01317">
    <property type="entry name" value="DHOase_IIa"/>
    <property type="match status" value="1"/>
</dbReference>
<dbReference type="PANTHER" id="PTHR43668">
    <property type="entry name" value="ALLANTOINASE"/>
    <property type="match status" value="1"/>
</dbReference>
<dbReference type="InterPro" id="IPR002195">
    <property type="entry name" value="Dihydroorotase_CS"/>
</dbReference>
<dbReference type="AlphaFoldDB" id="A0A2A7MJT4"/>
<feature type="active site" evidence="6">
    <location>
        <position position="283"/>
    </location>
</feature>
<dbReference type="InterPro" id="IPR004722">
    <property type="entry name" value="DHOase"/>
</dbReference>
<feature type="binding site" evidence="6">
    <location>
        <position position="215"/>
    </location>
    <ligand>
        <name>Zn(2+)</name>
        <dbReference type="ChEBI" id="CHEBI:29105"/>
        <label>2</label>
    </ligand>
</feature>
<name>A0A2A7MJT4_9CLOT</name>
<reference evidence="9 11" key="1">
    <citation type="submission" date="2017-10" db="EMBL/GenBank/DDBJ databases">
        <title>Effective Description of Clostridium neonatale sp. nov. linked to necrotizing enterocolitis in neonates and a clarification of species assignable to the genus Clostridium (Prazmowski 1880) emend. Lawson and Rainey 2016.</title>
        <authorList>
            <person name="Bernard K."/>
            <person name="Burdz T."/>
            <person name="Wiebe D."/>
            <person name="Balcewich B."/>
            <person name="Alfa M."/>
            <person name="Bernier A.-M."/>
        </authorList>
    </citation>
    <scope>NUCLEOTIDE SEQUENCE [LARGE SCALE GENOMIC DNA]</scope>
    <source>
        <strain evidence="9 11">LCDC99A005</strain>
    </source>
</reference>
<feature type="binding site" evidence="6">
    <location>
        <position position="92"/>
    </location>
    <ligand>
        <name>substrate</name>
    </ligand>
</feature>
<evidence type="ECO:0000256" key="2">
    <source>
        <dbReference type="ARBA" id="ARBA00010286"/>
    </source>
</evidence>
<dbReference type="GO" id="GO:0004038">
    <property type="term" value="F:allantoinase activity"/>
    <property type="evidence" value="ECO:0007669"/>
    <property type="project" value="TreeGrafter"/>
</dbReference>
<dbReference type="InterPro" id="IPR011059">
    <property type="entry name" value="Metal-dep_hydrolase_composite"/>
</dbReference>
<evidence type="ECO:0000256" key="5">
    <source>
        <dbReference type="ARBA" id="ARBA00022975"/>
    </source>
</evidence>
<feature type="binding site" evidence="6">
    <location>
        <position position="58"/>
    </location>
    <ligand>
        <name>Zn(2+)</name>
        <dbReference type="ChEBI" id="CHEBI:29105"/>
        <label>1</label>
    </ligand>
</feature>
<dbReference type="GO" id="GO:0005737">
    <property type="term" value="C:cytoplasm"/>
    <property type="evidence" value="ECO:0007669"/>
    <property type="project" value="TreeGrafter"/>
</dbReference>
<feature type="binding site" evidence="6">
    <location>
        <position position="287"/>
    </location>
    <ligand>
        <name>substrate</name>
    </ligand>
</feature>
<keyword evidence="6" id="KW-0862">Zinc</keyword>
<evidence type="ECO:0000313" key="11">
    <source>
        <dbReference type="Proteomes" id="UP000220840"/>
    </source>
</evidence>
<keyword evidence="3 6" id="KW-0479">Metal-binding</keyword>
<feature type="binding site" evidence="6">
    <location>
        <position position="151"/>
    </location>
    <ligand>
        <name>Zn(2+)</name>
        <dbReference type="ChEBI" id="CHEBI:29105"/>
        <label>1</label>
    </ligand>
</feature>
<dbReference type="EMBL" id="UWJD01000002">
    <property type="protein sequence ID" value="VCT85351.1"/>
    <property type="molecule type" value="Genomic_DNA"/>
</dbReference>
<feature type="binding site" evidence="6">
    <location>
        <position position="256"/>
    </location>
    <ligand>
        <name>substrate</name>
    </ligand>
</feature>
<feature type="binding site" evidence="6">
    <location>
        <begin position="297"/>
        <end position="298"/>
    </location>
    <ligand>
        <name>substrate</name>
    </ligand>
</feature>
<dbReference type="Pfam" id="PF01979">
    <property type="entry name" value="Amidohydro_1"/>
    <property type="match status" value="1"/>
</dbReference>
<accession>A0A2A7MJT4</accession>
<evidence type="ECO:0000313" key="10">
    <source>
        <dbReference type="EMBL" id="VCT85351.1"/>
    </source>
</evidence>
<comment type="cofactor">
    <cofactor evidence="6">
        <name>Zn(2+)</name>
        <dbReference type="ChEBI" id="CHEBI:29105"/>
    </cofactor>
    <text evidence="6">Binds 2 Zn(2+) ions per subunit.</text>
</comment>
<dbReference type="EC" id="3.5.2.3" evidence="6"/>
<comment type="function">
    <text evidence="1 6">Catalyzes the reversible cyclization of carbamoyl aspartate to dihydroorotate.</text>
</comment>
<evidence type="ECO:0000256" key="6">
    <source>
        <dbReference type="HAMAP-Rule" id="MF_00220"/>
    </source>
</evidence>
<dbReference type="EMBL" id="PDCJ01000001">
    <property type="protein sequence ID" value="PEG31964.1"/>
    <property type="molecule type" value="Genomic_DNA"/>
</dbReference>
<dbReference type="GO" id="GO:0044205">
    <property type="term" value="P:'de novo' UMP biosynthetic process"/>
    <property type="evidence" value="ECO:0007669"/>
    <property type="project" value="UniProtKB-UniRule"/>
</dbReference>
<dbReference type="PROSITE" id="PS00483">
    <property type="entry name" value="DIHYDROOROTASE_2"/>
    <property type="match status" value="1"/>
</dbReference>
<keyword evidence="4 6" id="KW-0378">Hydrolase</keyword>
<dbReference type="HAMAP" id="MF_00220_B">
    <property type="entry name" value="PyrC_classI_B"/>
    <property type="match status" value="1"/>
</dbReference>
<dbReference type="InterPro" id="IPR032466">
    <property type="entry name" value="Metal_Hydrolase"/>
</dbReference>
<dbReference type="RefSeq" id="WP_058296111.1">
    <property type="nucleotide sequence ID" value="NZ_CAKJVD010000048.1"/>
</dbReference>
<feature type="domain" description="Amidohydrolase-related" evidence="7">
    <location>
        <begin position="49"/>
        <end position="394"/>
    </location>
</feature>
<evidence type="ECO:0000256" key="1">
    <source>
        <dbReference type="ARBA" id="ARBA00002368"/>
    </source>
</evidence>
<dbReference type="SUPFAM" id="SSF51556">
    <property type="entry name" value="Metallo-dependent hydrolases"/>
    <property type="match status" value="1"/>
</dbReference>
<dbReference type="UniPathway" id="UPA00070">
    <property type="reaction ID" value="UER00117"/>
</dbReference>
<evidence type="ECO:0000256" key="3">
    <source>
        <dbReference type="ARBA" id="ARBA00022723"/>
    </source>
</evidence>
<protein>
    <recommendedName>
        <fullName evidence="6">Dihydroorotase</fullName>
        <shortName evidence="6">DHOase</shortName>
        <ecNumber evidence="6">3.5.2.3</ecNumber>
    </recommendedName>
</protein>
<feature type="binding site" evidence="6">
    <location>
        <position position="178"/>
    </location>
    <ligand>
        <name>Zn(2+)</name>
        <dbReference type="ChEBI" id="CHEBI:29105"/>
        <label>2</label>
    </ligand>
</feature>
<keyword evidence="5 6" id="KW-0665">Pyrimidine biosynthesis</keyword>
<comment type="pathway">
    <text evidence="6">Pyrimidine metabolism; UMP biosynthesis via de novo pathway; (S)-dihydroorotate from bicarbonate: step 3/3.</text>
</comment>
<dbReference type="OrthoDB" id="9765462at2"/>
<dbReference type="Proteomes" id="UP000431451">
    <property type="component" value="Unassembled WGS sequence"/>
</dbReference>
<feature type="binding site" evidence="6">
    <location>
        <position position="283"/>
    </location>
    <ligand>
        <name>Zn(2+)</name>
        <dbReference type="ChEBI" id="CHEBI:29105"/>
        <label>1</label>
    </ligand>
</feature>
<proteinExistence type="inferred from homology"/>
<dbReference type="GO" id="GO:0006145">
    <property type="term" value="P:purine nucleobase catabolic process"/>
    <property type="evidence" value="ECO:0007669"/>
    <property type="project" value="TreeGrafter"/>
</dbReference>
<gene>
    <name evidence="6 8" type="primary">pyrC</name>
    <name evidence="8" type="ORF">CNEO_42236</name>
    <name evidence="10" type="ORF">CNEONATNEC25_02952</name>
    <name evidence="9" type="ORF">CQ394_09750</name>
</gene>
<dbReference type="NCBIfam" id="TIGR00857">
    <property type="entry name" value="pyrC_multi"/>
    <property type="match status" value="1"/>
</dbReference>
<dbReference type="SUPFAM" id="SSF51338">
    <property type="entry name" value="Composite domain of metallo-dependent hydrolases"/>
    <property type="match status" value="1"/>
</dbReference>
<dbReference type="PANTHER" id="PTHR43668:SF2">
    <property type="entry name" value="ALLANTOINASE"/>
    <property type="match status" value="1"/>
</dbReference>
<reference evidence="8" key="3">
    <citation type="submission" date="2021-10" db="EMBL/GenBank/DDBJ databases">
        <authorList>
            <person name="Mesa V."/>
        </authorList>
    </citation>
    <scope>NUCLEOTIDE SEQUENCE</scope>
    <source>
        <strain evidence="8">CC3_PB</strain>
    </source>
</reference>
<dbReference type="Proteomes" id="UP000220840">
    <property type="component" value="Unassembled WGS sequence"/>
</dbReference>
<sequence>MGLLIKNARIIDVTQDFHGDIYIENGLIKEIASKIEKDGVEILDCHGKTIMPSFIDTHTHFRDPGLTWKEDIETGSRAALRGGYTGVCTMANTNPICSTKETLDYVRNKSKELDLIDIHQCPSVTKNFDGVTLSHLEELKDDKGVKALSDDGVGVSNSNTMLEAMKIAKENNWIIMSHAESPEFSKVDMRIAENMMTMRDVELAKLSGARLHMCHVSTKEAIKYIIDAKMSGANVTLEVTPHHIGLTRDVNDYRVNPPIREKEDVEAIINAIKLGMVDTIGTDHAPHTLEEKKKGSPGMVGLETAFAICYTNLVKKNNISLNTLSKLMSYNPANLLGMNKGKISVGVEGDLVLVDTDTKIKVSSSEFASKGKNTPFEGMEFYGDILATVKGGVIKYKK</sequence>
<dbReference type="GeneID" id="68878413"/>
<keyword evidence="11" id="KW-1185">Reference proteome</keyword>